<dbReference type="GO" id="GO:0022857">
    <property type="term" value="F:transmembrane transporter activity"/>
    <property type="evidence" value="ECO:0007669"/>
    <property type="project" value="InterPro"/>
</dbReference>
<protein>
    <submittedName>
        <fullName evidence="10">Branched-chain amino acid ABC transporter permease</fullName>
    </submittedName>
</protein>
<proteinExistence type="inferred from homology"/>
<feature type="transmembrane region" description="Helical" evidence="9">
    <location>
        <begin position="14"/>
        <end position="40"/>
    </location>
</feature>
<evidence type="ECO:0000256" key="2">
    <source>
        <dbReference type="ARBA" id="ARBA00022448"/>
    </source>
</evidence>
<evidence type="ECO:0000256" key="5">
    <source>
        <dbReference type="ARBA" id="ARBA00022970"/>
    </source>
</evidence>
<feature type="transmembrane region" description="Helical" evidence="9">
    <location>
        <begin position="188"/>
        <end position="212"/>
    </location>
</feature>
<dbReference type="GO" id="GO:0006865">
    <property type="term" value="P:amino acid transport"/>
    <property type="evidence" value="ECO:0007669"/>
    <property type="project" value="UniProtKB-KW"/>
</dbReference>
<dbReference type="PANTHER" id="PTHR11795">
    <property type="entry name" value="BRANCHED-CHAIN AMINO ACID TRANSPORT SYSTEM PERMEASE PROTEIN LIVH"/>
    <property type="match status" value="1"/>
</dbReference>
<dbReference type="KEGG" id="dmp:FAK_29690"/>
<feature type="transmembrane region" description="Helical" evidence="9">
    <location>
        <begin position="145"/>
        <end position="162"/>
    </location>
</feature>
<dbReference type="InterPro" id="IPR052157">
    <property type="entry name" value="BCAA_transport_permease"/>
</dbReference>
<dbReference type="Pfam" id="PF02653">
    <property type="entry name" value="BPD_transp_2"/>
    <property type="match status" value="1"/>
</dbReference>
<keyword evidence="7 9" id="KW-0472">Membrane</keyword>
<gene>
    <name evidence="10" type="ORF">FAK_29690</name>
</gene>
<dbReference type="AlphaFoldDB" id="A0AAU9EFG0"/>
<keyword evidence="6 9" id="KW-1133">Transmembrane helix</keyword>
<dbReference type="RefSeq" id="WP_338600990.1">
    <property type="nucleotide sequence ID" value="NZ_AP028679.1"/>
</dbReference>
<dbReference type="EMBL" id="AP028679">
    <property type="protein sequence ID" value="BEQ15903.1"/>
    <property type="molecule type" value="Genomic_DNA"/>
</dbReference>
<keyword evidence="5" id="KW-0029">Amino-acid transport</keyword>
<dbReference type="InterPro" id="IPR001851">
    <property type="entry name" value="ABC_transp_permease"/>
</dbReference>
<evidence type="ECO:0000256" key="3">
    <source>
        <dbReference type="ARBA" id="ARBA00022475"/>
    </source>
</evidence>
<feature type="transmembrane region" description="Helical" evidence="9">
    <location>
        <begin position="93"/>
        <end position="112"/>
    </location>
</feature>
<comment type="subcellular location">
    <subcellularLocation>
        <location evidence="1">Cell membrane</location>
        <topology evidence="1">Multi-pass membrane protein</topology>
    </subcellularLocation>
</comment>
<feature type="transmembrane region" description="Helical" evidence="9">
    <location>
        <begin position="260"/>
        <end position="278"/>
    </location>
</feature>
<keyword evidence="4 9" id="KW-0812">Transmembrane</keyword>
<evidence type="ECO:0000256" key="1">
    <source>
        <dbReference type="ARBA" id="ARBA00004651"/>
    </source>
</evidence>
<evidence type="ECO:0000313" key="11">
    <source>
        <dbReference type="Proteomes" id="UP001366166"/>
    </source>
</evidence>
<evidence type="ECO:0000256" key="9">
    <source>
        <dbReference type="SAM" id="Phobius"/>
    </source>
</evidence>
<evidence type="ECO:0000256" key="8">
    <source>
        <dbReference type="ARBA" id="ARBA00037998"/>
    </source>
</evidence>
<accession>A0AAU9EFG0</accession>
<comment type="similarity">
    <text evidence="8">Belongs to the binding-protein-dependent transport system permease family. LivHM subfamily.</text>
</comment>
<feature type="transmembrane region" description="Helical" evidence="9">
    <location>
        <begin position="224"/>
        <end position="254"/>
    </location>
</feature>
<keyword evidence="2" id="KW-0813">Transport</keyword>
<keyword evidence="11" id="KW-1185">Reference proteome</keyword>
<reference evidence="11" key="1">
    <citation type="journal article" date="2023" name="Arch. Microbiol.">
        <title>Desulfoferula mesophilus gen. nov. sp. nov., a mesophilic sulfate-reducing bacterium isolated from a brackish lake sediment.</title>
        <authorList>
            <person name="Watanabe T."/>
            <person name="Yabe T."/>
            <person name="Tsuji J.M."/>
            <person name="Fukui M."/>
        </authorList>
    </citation>
    <scope>NUCLEOTIDE SEQUENCE [LARGE SCALE GENOMIC DNA]</scope>
    <source>
        <strain evidence="11">12FAK</strain>
    </source>
</reference>
<organism evidence="10 11">
    <name type="scientific">Desulfoferula mesophila</name>
    <dbReference type="NCBI Taxonomy" id="3058419"/>
    <lineage>
        <taxon>Bacteria</taxon>
        <taxon>Pseudomonadati</taxon>
        <taxon>Thermodesulfobacteriota</taxon>
        <taxon>Desulfarculia</taxon>
        <taxon>Desulfarculales</taxon>
        <taxon>Desulfarculaceae</taxon>
        <taxon>Desulfoferula</taxon>
    </lineage>
</organism>
<dbReference type="CDD" id="cd06582">
    <property type="entry name" value="TM_PBP1_LivH_like"/>
    <property type="match status" value="1"/>
</dbReference>
<keyword evidence="3" id="KW-1003">Cell membrane</keyword>
<evidence type="ECO:0000256" key="7">
    <source>
        <dbReference type="ARBA" id="ARBA00023136"/>
    </source>
</evidence>
<name>A0AAU9EFG0_9BACT</name>
<feature type="transmembrane region" description="Helical" evidence="9">
    <location>
        <begin position="61"/>
        <end position="81"/>
    </location>
</feature>
<evidence type="ECO:0000256" key="4">
    <source>
        <dbReference type="ARBA" id="ARBA00022692"/>
    </source>
</evidence>
<sequence>MEPVFLFSQFFNGLVLGCIYVLLSLGLTVVFGTLGVVNFAHGALYMLGAYAAYTISSKLQLNFLACLVLCPLIVAAIGMILEKFLISKLYKLPHYYNLLLTFGIMFIIQDAVKIIFGPEGEPFNIPELLQGAVNLGFMYYPKYRLFILVVTAGLSLGLWLFIEKTRLGAIIRAGTDNAEMADALGTNISWTFTLIFGLGAGLSGLAGVLAAPIQNVQPAMGMDILVQTFVVVIIGGMGSIAGSILAGLVIGQILTFSIVFWPPGSTTLIYAFMALVLVTRPRGFFGRVSFFE</sequence>
<evidence type="ECO:0000256" key="6">
    <source>
        <dbReference type="ARBA" id="ARBA00022989"/>
    </source>
</evidence>
<dbReference type="Proteomes" id="UP001366166">
    <property type="component" value="Chromosome"/>
</dbReference>
<dbReference type="GO" id="GO:0005886">
    <property type="term" value="C:plasma membrane"/>
    <property type="evidence" value="ECO:0007669"/>
    <property type="project" value="UniProtKB-SubCell"/>
</dbReference>
<evidence type="ECO:0000313" key="10">
    <source>
        <dbReference type="EMBL" id="BEQ15903.1"/>
    </source>
</evidence>
<dbReference type="PANTHER" id="PTHR11795:SF442">
    <property type="entry name" value="ABC TRANSPORTER ATP-BINDING PROTEIN"/>
    <property type="match status" value="1"/>
</dbReference>